<sequence length="70" mass="8013">MNAFPLLYSSLRVTDQRRWLGQSSGRATSSPQRSWKVEATAKERLTLVHRDCRASPASERKVKKRKRKGG</sequence>
<accession>A0A6G1C6S0</accession>
<evidence type="ECO:0000313" key="3">
    <source>
        <dbReference type="Proteomes" id="UP000479710"/>
    </source>
</evidence>
<protein>
    <submittedName>
        <fullName evidence="2">Uncharacterized protein</fullName>
    </submittedName>
</protein>
<comment type="caution">
    <text evidence="2">The sequence shown here is derived from an EMBL/GenBank/DDBJ whole genome shotgun (WGS) entry which is preliminary data.</text>
</comment>
<dbReference type="AlphaFoldDB" id="A0A6G1C6S0"/>
<dbReference type="EMBL" id="SPHZ02000010">
    <property type="protein sequence ID" value="KAF0896168.1"/>
    <property type="molecule type" value="Genomic_DNA"/>
</dbReference>
<organism evidence="2 3">
    <name type="scientific">Oryza meyeriana var. granulata</name>
    <dbReference type="NCBI Taxonomy" id="110450"/>
    <lineage>
        <taxon>Eukaryota</taxon>
        <taxon>Viridiplantae</taxon>
        <taxon>Streptophyta</taxon>
        <taxon>Embryophyta</taxon>
        <taxon>Tracheophyta</taxon>
        <taxon>Spermatophyta</taxon>
        <taxon>Magnoliopsida</taxon>
        <taxon>Liliopsida</taxon>
        <taxon>Poales</taxon>
        <taxon>Poaceae</taxon>
        <taxon>BOP clade</taxon>
        <taxon>Oryzoideae</taxon>
        <taxon>Oryzeae</taxon>
        <taxon>Oryzinae</taxon>
        <taxon>Oryza</taxon>
        <taxon>Oryza meyeriana</taxon>
    </lineage>
</organism>
<dbReference type="Proteomes" id="UP000479710">
    <property type="component" value="Unassembled WGS sequence"/>
</dbReference>
<evidence type="ECO:0000313" key="2">
    <source>
        <dbReference type="EMBL" id="KAF0896168.1"/>
    </source>
</evidence>
<feature type="region of interest" description="Disordered" evidence="1">
    <location>
        <begin position="50"/>
        <end position="70"/>
    </location>
</feature>
<gene>
    <name evidence="2" type="ORF">E2562_019661</name>
</gene>
<keyword evidence="3" id="KW-1185">Reference proteome</keyword>
<reference evidence="2 3" key="1">
    <citation type="submission" date="2019-11" db="EMBL/GenBank/DDBJ databases">
        <title>Whole genome sequence of Oryza granulata.</title>
        <authorList>
            <person name="Li W."/>
        </authorList>
    </citation>
    <scope>NUCLEOTIDE SEQUENCE [LARGE SCALE GENOMIC DNA]</scope>
    <source>
        <strain evidence="3">cv. Menghai</strain>
        <tissue evidence="2">Leaf</tissue>
    </source>
</reference>
<evidence type="ECO:0000256" key="1">
    <source>
        <dbReference type="SAM" id="MobiDB-lite"/>
    </source>
</evidence>
<proteinExistence type="predicted"/>
<feature type="compositionally biased region" description="Basic residues" evidence="1">
    <location>
        <begin position="61"/>
        <end position="70"/>
    </location>
</feature>
<name>A0A6G1C6S0_9ORYZ</name>